<evidence type="ECO:0000313" key="1">
    <source>
        <dbReference type="EMBL" id="DAD66263.1"/>
    </source>
</evidence>
<reference evidence="1" key="1">
    <citation type="journal article" date="2021" name="Proc. Natl. Acad. Sci. U.S.A.">
        <title>A Catalog of Tens of Thousands of Viruses from Human Metagenomes Reveals Hidden Associations with Chronic Diseases.</title>
        <authorList>
            <person name="Tisza M.J."/>
            <person name="Buck C.B."/>
        </authorList>
    </citation>
    <scope>NUCLEOTIDE SEQUENCE</scope>
    <source>
        <strain evidence="1">CtjfQ5</strain>
    </source>
</reference>
<proteinExistence type="predicted"/>
<dbReference type="InterPro" id="IPR014998">
    <property type="entry name" value="DUF1848"/>
</dbReference>
<dbReference type="EMBL" id="BK014655">
    <property type="protein sequence ID" value="DAD66263.1"/>
    <property type="molecule type" value="Genomic_DNA"/>
</dbReference>
<sequence>MIVSASRRTDIPALFSEWFYNRVGKGFVLLRNPYNPLQVGRVSLTPDKVDGFVFWTKNAAPMLDRIHELDAFKYYFQYTITPYGRDVEKNIPDKNEVVIPAFKRIGADKAIWRYDPVFLNDRYTWDYHIRAFTKIAEALEGYTSKAVMSFVDSYRTVDLRPLNIQPLTTEQQIELAQQLSEIAAQHGIVLSSCAEELGLPHSSCVDGKMFGVDKPKDRNQRGLCQCVESVDIGAYSTCRNGCAYCYANHYGYVQDPPDADCDLLGPPLNGNEKIKQRN</sequence>
<organism evidence="1">
    <name type="scientific">Siphoviridae sp. ctjfQ5</name>
    <dbReference type="NCBI Taxonomy" id="2823594"/>
    <lineage>
        <taxon>Viruses</taxon>
        <taxon>Duplodnaviria</taxon>
        <taxon>Heunggongvirae</taxon>
        <taxon>Uroviricota</taxon>
        <taxon>Caudoviricetes</taxon>
    </lineage>
</organism>
<name>A0A8S5L8P5_9CAUD</name>
<dbReference type="Pfam" id="PF08902">
    <property type="entry name" value="DUF1848"/>
    <property type="match status" value="1"/>
</dbReference>
<evidence type="ECO:0008006" key="2">
    <source>
        <dbReference type="Google" id="ProtNLM"/>
    </source>
</evidence>
<protein>
    <recommendedName>
        <fullName evidence="2">DUF1848 domain-containing protein</fullName>
    </recommendedName>
</protein>
<accession>A0A8S5L8P5</accession>